<sequence>MQLIIHHIGRSCGPARSLRPTCEVLAINDFWMWGPSPDNKQDMAIGRIKNLRILRLGLSRRPAAGYLIPENYTLNKTEHICYHRGPDLLHSLLVAVPGLKYLDLVKIAPPDLPDVSQAKLDAGSQKLIGQRPLPIVPQLGISSSGLELAGILKLSKARFKDYPYNSLKNARADRALKFPVLRVLRVTHWDSCISDFLELNMFLYTPIKVIYLNSTEVSEQKTVKAAFKVDLFNKFYELRHLLFSDIYPDFIAPDHYLKTCQERQIKCSYRTHLDM</sequence>
<organism evidence="1 2">
    <name type="scientific">Puccinia striiformis f. sp. tritici PST-78</name>
    <dbReference type="NCBI Taxonomy" id="1165861"/>
    <lineage>
        <taxon>Eukaryota</taxon>
        <taxon>Fungi</taxon>
        <taxon>Dikarya</taxon>
        <taxon>Basidiomycota</taxon>
        <taxon>Pucciniomycotina</taxon>
        <taxon>Pucciniomycetes</taxon>
        <taxon>Pucciniales</taxon>
        <taxon>Pucciniaceae</taxon>
        <taxon>Puccinia</taxon>
    </lineage>
</organism>
<dbReference type="EMBL" id="AJIL01000310">
    <property type="protein sequence ID" value="KNE89656.1"/>
    <property type="molecule type" value="Genomic_DNA"/>
</dbReference>
<protein>
    <submittedName>
        <fullName evidence="1">Uncharacterized protein</fullName>
    </submittedName>
</protein>
<dbReference type="Proteomes" id="UP000054564">
    <property type="component" value="Unassembled WGS sequence"/>
</dbReference>
<keyword evidence="2" id="KW-1185">Reference proteome</keyword>
<gene>
    <name evidence="1" type="ORF">PSTG_16883</name>
</gene>
<dbReference type="AlphaFoldDB" id="A0A0L0URX7"/>
<evidence type="ECO:0000313" key="2">
    <source>
        <dbReference type="Proteomes" id="UP000054564"/>
    </source>
</evidence>
<reference evidence="2" key="1">
    <citation type="submission" date="2014-03" db="EMBL/GenBank/DDBJ databases">
        <title>The Genome Sequence of Puccinia striiformis f. sp. tritici PST-78.</title>
        <authorList>
            <consortium name="The Broad Institute Genome Sequencing Platform"/>
            <person name="Cuomo C."/>
            <person name="Hulbert S."/>
            <person name="Chen X."/>
            <person name="Walker B."/>
            <person name="Young S.K."/>
            <person name="Zeng Q."/>
            <person name="Gargeya S."/>
            <person name="Fitzgerald M."/>
            <person name="Haas B."/>
            <person name="Abouelleil A."/>
            <person name="Alvarado L."/>
            <person name="Arachchi H.M."/>
            <person name="Berlin A.M."/>
            <person name="Chapman S.B."/>
            <person name="Goldberg J."/>
            <person name="Griggs A."/>
            <person name="Gujja S."/>
            <person name="Hansen M."/>
            <person name="Howarth C."/>
            <person name="Imamovic A."/>
            <person name="Larimer J."/>
            <person name="McCowan C."/>
            <person name="Montmayeur A."/>
            <person name="Murphy C."/>
            <person name="Neiman D."/>
            <person name="Pearson M."/>
            <person name="Priest M."/>
            <person name="Roberts A."/>
            <person name="Saif S."/>
            <person name="Shea T."/>
            <person name="Sisk P."/>
            <person name="Sykes S."/>
            <person name="Wortman J."/>
            <person name="Nusbaum C."/>
            <person name="Birren B."/>
        </authorList>
    </citation>
    <scope>NUCLEOTIDE SEQUENCE [LARGE SCALE GENOMIC DNA]</scope>
    <source>
        <strain evidence="2">race PST-78</strain>
    </source>
</reference>
<proteinExistence type="predicted"/>
<comment type="caution">
    <text evidence="1">The sequence shown here is derived from an EMBL/GenBank/DDBJ whole genome shotgun (WGS) entry which is preliminary data.</text>
</comment>
<accession>A0A0L0URX7</accession>
<evidence type="ECO:0000313" key="1">
    <source>
        <dbReference type="EMBL" id="KNE89656.1"/>
    </source>
</evidence>
<name>A0A0L0URX7_9BASI</name>